<keyword evidence="3" id="KW-1185">Reference proteome</keyword>
<accession>A0A9Q5VH12</accession>
<evidence type="ECO:0000256" key="1">
    <source>
        <dbReference type="SAM" id="MobiDB-lite"/>
    </source>
</evidence>
<dbReference type="Proteomes" id="UP000422232">
    <property type="component" value="Plasmid unnamed2"/>
</dbReference>
<keyword evidence="2" id="KW-0614">Plasmid</keyword>
<feature type="region of interest" description="Disordered" evidence="1">
    <location>
        <begin position="1"/>
        <end position="82"/>
    </location>
</feature>
<evidence type="ECO:0000313" key="3">
    <source>
        <dbReference type="Proteomes" id="UP000422232"/>
    </source>
</evidence>
<evidence type="ECO:0000313" key="2">
    <source>
        <dbReference type="EMBL" id="QGO07745.1"/>
    </source>
</evidence>
<proteinExistence type="predicted"/>
<feature type="compositionally biased region" description="Basic and acidic residues" evidence="1">
    <location>
        <begin position="41"/>
        <end position="55"/>
    </location>
</feature>
<sequence length="146" mass="17042">MPKKRNFSEIGASALNSNTKRPSSLEEFLSDDQPHQKKQAIKSDNDNEKIEESKEVSTPYENNNLVKEPEKTPRRKQKQKMIRDSLAIPESDYSLLNEIKVRCMTNHQDSSKMDIIRAALRYLNQTTDSNLLKRIKEVRKEKRTHT</sequence>
<geneLocation type="plasmid" evidence="2 3">
    <name>unnamed2</name>
</geneLocation>
<reference evidence="2 3" key="1">
    <citation type="submission" date="2019-04" db="EMBL/GenBank/DDBJ databases">
        <title>Complete genome sequencing of Piscirickettsia salmonis strain Psal-009.</title>
        <authorList>
            <person name="Schober I."/>
            <person name="Bunk B."/>
            <person name="Sproer C."/>
            <person name="Carril G.P."/>
            <person name="Riedel T."/>
            <person name="Flores-Herrera P.A."/>
            <person name="Nourdin-Galindo G."/>
            <person name="Marshall S.H."/>
            <person name="Overmann J."/>
        </authorList>
    </citation>
    <scope>NUCLEOTIDE SEQUENCE [LARGE SCALE GENOMIC DNA]</scope>
    <source>
        <strain evidence="2 3">Psal-009</strain>
        <plasmid evidence="2 3">unnamed2</plasmid>
    </source>
</reference>
<gene>
    <name evidence="2" type="ORF">Psal009_03704</name>
</gene>
<protein>
    <submittedName>
        <fullName evidence="2">Uncharacterized protein</fullName>
    </submittedName>
</protein>
<dbReference type="AlphaFoldDB" id="A0A9Q5VH12"/>
<dbReference type="RefSeq" id="WP_016211928.1">
    <property type="nucleotide sequence ID" value="NZ_CP033945.1"/>
</dbReference>
<dbReference type="EMBL" id="CP038910">
    <property type="protein sequence ID" value="QGO07745.1"/>
    <property type="molecule type" value="Genomic_DNA"/>
</dbReference>
<organism evidence="2 3">
    <name type="scientific">Piscirickettsia salmonis</name>
    <dbReference type="NCBI Taxonomy" id="1238"/>
    <lineage>
        <taxon>Bacteria</taxon>
        <taxon>Pseudomonadati</taxon>
        <taxon>Pseudomonadota</taxon>
        <taxon>Gammaproteobacteria</taxon>
        <taxon>Thiotrichales</taxon>
        <taxon>Piscirickettsiaceae</taxon>
        <taxon>Piscirickettsia</taxon>
    </lineage>
</organism>
<name>A0A9Q5VH12_PISSA</name>